<feature type="compositionally biased region" description="Basic and acidic residues" evidence="1">
    <location>
        <begin position="578"/>
        <end position="590"/>
    </location>
</feature>
<evidence type="ECO:0000259" key="2">
    <source>
        <dbReference type="PROSITE" id="PS50108"/>
    </source>
</evidence>
<feature type="region of interest" description="Disordered" evidence="1">
    <location>
        <begin position="1"/>
        <end position="168"/>
    </location>
</feature>
<evidence type="ECO:0000313" key="4">
    <source>
        <dbReference type="Proteomes" id="UP000724874"/>
    </source>
</evidence>
<feature type="compositionally biased region" description="Pro residues" evidence="1">
    <location>
        <begin position="932"/>
        <end position="942"/>
    </location>
</feature>
<feature type="compositionally biased region" description="Low complexity" evidence="1">
    <location>
        <begin position="771"/>
        <end position="795"/>
    </location>
</feature>
<proteinExistence type="predicted"/>
<feature type="compositionally biased region" description="Polar residues" evidence="1">
    <location>
        <begin position="357"/>
        <end position="373"/>
    </location>
</feature>
<comment type="caution">
    <text evidence="3">The sequence shown here is derived from an EMBL/GenBank/DDBJ whole genome shotgun (WGS) entry which is preliminary data.</text>
</comment>
<dbReference type="SMART" id="SM00285">
    <property type="entry name" value="PBD"/>
    <property type="match status" value="1"/>
</dbReference>
<evidence type="ECO:0000256" key="1">
    <source>
        <dbReference type="SAM" id="MobiDB-lite"/>
    </source>
</evidence>
<dbReference type="AlphaFoldDB" id="A0A9P5NQ59"/>
<feature type="compositionally biased region" description="Polar residues" evidence="1">
    <location>
        <begin position="400"/>
        <end position="411"/>
    </location>
</feature>
<feature type="region of interest" description="Disordered" evidence="1">
    <location>
        <begin position="901"/>
        <end position="1033"/>
    </location>
</feature>
<dbReference type="InterPro" id="IPR036936">
    <property type="entry name" value="CRIB_dom_sf"/>
</dbReference>
<dbReference type="InterPro" id="IPR000095">
    <property type="entry name" value="CRIB_dom"/>
</dbReference>
<dbReference type="Proteomes" id="UP000724874">
    <property type="component" value="Unassembled WGS sequence"/>
</dbReference>
<accession>A0A9P5NQ59</accession>
<feature type="compositionally biased region" description="Low complexity" evidence="1">
    <location>
        <begin position="385"/>
        <end position="399"/>
    </location>
</feature>
<dbReference type="EMBL" id="JADNYJ010000044">
    <property type="protein sequence ID" value="KAF8901034.1"/>
    <property type="molecule type" value="Genomic_DNA"/>
</dbReference>
<feature type="region of interest" description="Disordered" evidence="1">
    <location>
        <begin position="713"/>
        <end position="822"/>
    </location>
</feature>
<dbReference type="OrthoDB" id="3070110at2759"/>
<organism evidence="3 4">
    <name type="scientific">Gymnopilus junonius</name>
    <name type="common">Spectacular rustgill mushroom</name>
    <name type="synonym">Gymnopilus spectabilis subsp. junonius</name>
    <dbReference type="NCBI Taxonomy" id="109634"/>
    <lineage>
        <taxon>Eukaryota</taxon>
        <taxon>Fungi</taxon>
        <taxon>Dikarya</taxon>
        <taxon>Basidiomycota</taxon>
        <taxon>Agaricomycotina</taxon>
        <taxon>Agaricomycetes</taxon>
        <taxon>Agaricomycetidae</taxon>
        <taxon>Agaricales</taxon>
        <taxon>Agaricineae</taxon>
        <taxon>Hymenogastraceae</taxon>
        <taxon>Gymnopilus</taxon>
    </lineage>
</organism>
<feature type="compositionally biased region" description="Basic and acidic residues" evidence="1">
    <location>
        <begin position="466"/>
        <end position="477"/>
    </location>
</feature>
<feature type="compositionally biased region" description="Acidic residues" evidence="1">
    <location>
        <begin position="150"/>
        <end position="162"/>
    </location>
</feature>
<dbReference type="Gene3D" id="3.90.810.10">
    <property type="entry name" value="CRIB domain"/>
    <property type="match status" value="1"/>
</dbReference>
<feature type="compositionally biased region" description="Acidic residues" evidence="1">
    <location>
        <begin position="612"/>
        <end position="625"/>
    </location>
</feature>
<keyword evidence="4" id="KW-1185">Reference proteome</keyword>
<feature type="compositionally biased region" description="Pro residues" evidence="1">
    <location>
        <begin position="988"/>
        <end position="999"/>
    </location>
</feature>
<name>A0A9P5NQ59_GYMJU</name>
<feature type="domain" description="CRIB" evidence="2">
    <location>
        <begin position="163"/>
        <end position="176"/>
    </location>
</feature>
<feature type="compositionally biased region" description="Polar residues" evidence="1">
    <location>
        <begin position="280"/>
        <end position="296"/>
    </location>
</feature>
<feature type="compositionally biased region" description="Polar residues" evidence="1">
    <location>
        <begin position="234"/>
        <end position="243"/>
    </location>
</feature>
<feature type="compositionally biased region" description="Low complexity" evidence="1">
    <location>
        <begin position="502"/>
        <end position="546"/>
    </location>
</feature>
<feature type="region of interest" description="Disordered" evidence="1">
    <location>
        <begin position="204"/>
        <end position="546"/>
    </location>
</feature>
<evidence type="ECO:0000313" key="3">
    <source>
        <dbReference type="EMBL" id="KAF8901034.1"/>
    </source>
</evidence>
<gene>
    <name evidence="3" type="ORF">CPB84DRAFT_1847015</name>
</gene>
<feature type="compositionally biased region" description="Low complexity" evidence="1">
    <location>
        <begin position="297"/>
        <end position="310"/>
    </location>
</feature>
<feature type="compositionally biased region" description="Low complexity" evidence="1">
    <location>
        <begin position="1"/>
        <end position="10"/>
    </location>
</feature>
<feature type="compositionally biased region" description="Polar residues" evidence="1">
    <location>
        <begin position="917"/>
        <end position="929"/>
    </location>
</feature>
<sequence>MTSTDSSSSSRFNPFRFKEKPPPLPPKDPVYQQRSPPPTATDDPRVSLLDSPLSPSIQYAIRRANSPSPSPLFAAESIRSMSRSSPELLPVKSIEPSIADTTRQTTASKKDKALAFLKFPKRSPRSPPSTATGTSSSASSVIVIGSASAEEPDPPPPQEDDGISLPWNFQHNIHVDEGYVGLPPSWSTSLASAGFTEEEIAAIQTRRTTGVRSPPSLQYLYNERPRSPAVTSGFPFSTQSTSGVPILTHPTPRTTSLNPSRLGPSAGPSTPETLRPPTVPASSSAQQRPPTNVVYGSSSASSSTPSLSGSLKPNPYYSPASTSNPNRIPPPKRKPPMPMEELESPSVSRPGHRPNDPSISTIGCSTDSHGFGTSDSHARSHHNHSASQTTTTTVSVSTHPYGSSSQSQSKTNLDDDDDVPLAKARAPVRQGSESTFNGKASLAGGMSKFRVVNGSGSTMDLNGEPSAKDPLEQERKAGPSSWSSKILKATTGKNRESPSAPPSASNSVSGHSASHSISAPTSSSDHSHSSHAGPSTSLAASSPWSSVIKQSSNLVEAVKTSAGKGIGRIRSKNGINVGKKEKAGKKDKITAKNASSEDIIKIGNGNGRESGSEDEEGSEYEYDVEDAPHGEKRSIRMKSGPWQIYSRPRAATDALSGRLRLRAVPLRHSLPPTSITRRLQVQYRGGCPEKPPILARCTARAAMAHCVIETWPTPARGSIPEVSPPPLPEGSNRVIRRSMSLGRKDSGKKRAGAGRKEVVPQLPGQYAWSEPPSAVAGPSRSGSSPGAGPSVSDLPPSLPPISIPKRAPAHAPRLSLHRSKDSSDLASWSEALLSGISLSGDSLDLGFSFGLGKDDVGRGKEKERERDWFMDRGRVGGKGKEREVQAKDDFLELESPVTVTTATIGGGRTARPWEMSRSGQPASSPVTTRPPQQLPQPEPQPQAVPLVQQQNSPTTTTASSSSASSRAGTPPVQHRLTQMRKAGQPLPTSKPPPQRPIPPIKIANPNGVNSSPNPRMVIPPLPLPQSGLDSPVPMSGVAEPAMTARAPTTPLSAGANKPLPPLRPAPPLPDVAPHLSSQLRAGQTDCSARLSQTRVVVDGRYARCDVARWVVQWTGQRAAVERD</sequence>
<feature type="compositionally biased region" description="Low complexity" evidence="1">
    <location>
        <begin position="943"/>
        <end position="971"/>
    </location>
</feature>
<feature type="compositionally biased region" description="Low complexity" evidence="1">
    <location>
        <begin position="128"/>
        <end position="148"/>
    </location>
</feature>
<dbReference type="PROSITE" id="PS50108">
    <property type="entry name" value="CRIB"/>
    <property type="match status" value="1"/>
</dbReference>
<feature type="region of interest" description="Disordered" evidence="1">
    <location>
        <begin position="559"/>
        <end position="632"/>
    </location>
</feature>
<reference evidence="3" key="1">
    <citation type="submission" date="2020-11" db="EMBL/GenBank/DDBJ databases">
        <authorList>
            <consortium name="DOE Joint Genome Institute"/>
            <person name="Ahrendt S."/>
            <person name="Riley R."/>
            <person name="Andreopoulos W."/>
            <person name="LaButti K."/>
            <person name="Pangilinan J."/>
            <person name="Ruiz-duenas F.J."/>
            <person name="Barrasa J.M."/>
            <person name="Sanchez-Garcia M."/>
            <person name="Camarero S."/>
            <person name="Miyauchi S."/>
            <person name="Serrano A."/>
            <person name="Linde D."/>
            <person name="Babiker R."/>
            <person name="Drula E."/>
            <person name="Ayuso-Fernandez I."/>
            <person name="Pacheco R."/>
            <person name="Padilla G."/>
            <person name="Ferreira P."/>
            <person name="Barriuso J."/>
            <person name="Kellner H."/>
            <person name="Castanera R."/>
            <person name="Alfaro M."/>
            <person name="Ramirez L."/>
            <person name="Pisabarro A.G."/>
            <person name="Kuo A."/>
            <person name="Tritt A."/>
            <person name="Lipzen A."/>
            <person name="He G."/>
            <person name="Yan M."/>
            <person name="Ng V."/>
            <person name="Cullen D."/>
            <person name="Martin F."/>
            <person name="Rosso M.-N."/>
            <person name="Henrissat B."/>
            <person name="Hibbett D."/>
            <person name="Martinez A.T."/>
            <person name="Grigoriev I.V."/>
        </authorList>
    </citation>
    <scope>NUCLEOTIDE SEQUENCE</scope>
    <source>
        <strain evidence="3">AH 44721</strain>
    </source>
</reference>
<protein>
    <recommendedName>
        <fullName evidence="2">CRIB domain-containing protein</fullName>
    </recommendedName>
</protein>
<dbReference type="Pfam" id="PF00786">
    <property type="entry name" value="PBD"/>
    <property type="match status" value="1"/>
</dbReference>